<sequence length="651" mass="71889">MTHTYRPLTLLALCALTATAPQARPAPPLSGAAAVQWSPNRERLTYQDLAPPPVRLTHYEQQSYGAVTLKESHALVLGNDRSVTETVVRARLYLTPSAIADSGNGSVWLDNHSQRLTLQAAYVLQPDGTRIEADPATLQVKDDNTSNVFNDYQLLSLPFPQLKPGSIAVLAYTLRTDRKASPLPWSRLLYPASFEPMEQFQAQVSWQTAQLKPVWRSDFPALNCQEQANSVSCRTSEAIPPIPTDPDMPSAYDLMRPLVVAEPTSWAAIANTLQTLTASALAGNAQIKTLATQLADGSSDPTQIMYRLANFVARDIRYVGIEHGRNSVVPRPTLTTLAQRFGDCKDKTMLFVDLAKQVGLDAYPVLVASSRHALDKLLLPASAYFDHLIACVKLSPERESCIDLTDPYTAPESLPQSLQGAIRLTLGRGSAAPTTLATEAYTWQGTFIGNNQLNADGNVVETLQRRYDSHWGANLRATLSGKNQTERDRWLLDDFQGIMGQKATPSLSLQDLDNPAAALLINSSTTYPKVFNPAELETYTEPEGWLARFSQGFKSRNSHYPYTFKGFKYQSDFTYKLSTKTINNLGPALAYDSPWGSLHRHYQSQPDSITVHTELTMPRADIPLDKLPAFNRFLDLVSEGSRISFSVKGVK</sequence>
<dbReference type="InterPro" id="IPR024618">
    <property type="entry name" value="DUF3857"/>
</dbReference>
<gene>
    <name evidence="4" type="ORF">CEK71_20520</name>
</gene>
<feature type="domain" description="Transglutaminase-like" evidence="2">
    <location>
        <begin position="289"/>
        <end position="364"/>
    </location>
</feature>
<dbReference type="OrthoDB" id="8595007at2"/>
<dbReference type="Pfam" id="PF01841">
    <property type="entry name" value="Transglut_core"/>
    <property type="match status" value="1"/>
</dbReference>
<feature type="domain" description="DUF3857" evidence="3">
    <location>
        <begin position="80"/>
        <end position="206"/>
    </location>
</feature>
<dbReference type="EMBL" id="CP022129">
    <property type="protein sequence ID" value="ASF48254.1"/>
    <property type="molecule type" value="Genomic_DNA"/>
</dbReference>
<evidence type="ECO:0000313" key="4">
    <source>
        <dbReference type="EMBL" id="ASF48254.1"/>
    </source>
</evidence>
<dbReference type="Gene3D" id="3.10.620.30">
    <property type="match status" value="1"/>
</dbReference>
<reference evidence="4 5" key="1">
    <citation type="submission" date="2017-06" db="EMBL/GenBank/DDBJ databases">
        <title>Genome Sequencing of the methanotroph Methylovulum psychrotolerants str. HV10-M2 isolated from a high-altitude environment.</title>
        <authorList>
            <person name="Mateos-Rivera A."/>
        </authorList>
    </citation>
    <scope>NUCLEOTIDE SEQUENCE [LARGE SCALE GENOMIC DNA]</scope>
    <source>
        <strain evidence="4 5">HV10_M2</strain>
    </source>
</reference>
<dbReference type="Proteomes" id="UP000197019">
    <property type="component" value="Chromosome"/>
</dbReference>
<protein>
    <recommendedName>
        <fullName evidence="6">DUF3857 domain-containing protein</fullName>
    </recommendedName>
</protein>
<name>A0A1Z4C449_9GAMM</name>
<dbReference type="KEGG" id="mpsy:CEK71_20520"/>
<dbReference type="InterPro" id="IPR002931">
    <property type="entry name" value="Transglutaminase-like"/>
</dbReference>
<evidence type="ECO:0000259" key="3">
    <source>
        <dbReference type="Pfam" id="PF12969"/>
    </source>
</evidence>
<evidence type="ECO:0008006" key="6">
    <source>
        <dbReference type="Google" id="ProtNLM"/>
    </source>
</evidence>
<evidence type="ECO:0000313" key="5">
    <source>
        <dbReference type="Proteomes" id="UP000197019"/>
    </source>
</evidence>
<keyword evidence="5" id="KW-1185">Reference proteome</keyword>
<dbReference type="AlphaFoldDB" id="A0A1Z4C449"/>
<feature type="signal peptide" evidence="1">
    <location>
        <begin position="1"/>
        <end position="23"/>
    </location>
</feature>
<accession>A0A1Z4C449</accession>
<evidence type="ECO:0000256" key="1">
    <source>
        <dbReference type="SAM" id="SignalP"/>
    </source>
</evidence>
<dbReference type="Gene3D" id="2.60.40.3140">
    <property type="match status" value="1"/>
</dbReference>
<keyword evidence="1" id="KW-0732">Signal</keyword>
<dbReference type="SUPFAM" id="SSF54001">
    <property type="entry name" value="Cysteine proteinases"/>
    <property type="match status" value="1"/>
</dbReference>
<dbReference type="InterPro" id="IPR038765">
    <property type="entry name" value="Papain-like_cys_pep_sf"/>
</dbReference>
<organism evidence="4 5">
    <name type="scientific">Methylovulum psychrotolerans</name>
    <dbReference type="NCBI Taxonomy" id="1704499"/>
    <lineage>
        <taxon>Bacteria</taxon>
        <taxon>Pseudomonadati</taxon>
        <taxon>Pseudomonadota</taxon>
        <taxon>Gammaproteobacteria</taxon>
        <taxon>Methylococcales</taxon>
        <taxon>Methylococcaceae</taxon>
        <taxon>Methylovulum</taxon>
    </lineage>
</organism>
<dbReference type="RefSeq" id="WP_088621124.1">
    <property type="nucleotide sequence ID" value="NZ_CP022129.1"/>
</dbReference>
<dbReference type="Pfam" id="PF12969">
    <property type="entry name" value="DUF3857"/>
    <property type="match status" value="1"/>
</dbReference>
<evidence type="ECO:0000259" key="2">
    <source>
        <dbReference type="Pfam" id="PF01841"/>
    </source>
</evidence>
<feature type="chain" id="PRO_5013323451" description="DUF3857 domain-containing protein" evidence="1">
    <location>
        <begin position="24"/>
        <end position="651"/>
    </location>
</feature>
<proteinExistence type="predicted"/>